<feature type="domain" description="Serine-threonine/tyrosine-protein kinase catalytic" evidence="11">
    <location>
        <begin position="4"/>
        <end position="72"/>
    </location>
</feature>
<dbReference type="SUPFAM" id="SSF56112">
    <property type="entry name" value="Protein kinase-like (PK-like)"/>
    <property type="match status" value="1"/>
</dbReference>
<dbReference type="PANTHER" id="PTHR24416">
    <property type="entry name" value="TYROSINE-PROTEIN KINASE RECEPTOR"/>
    <property type="match status" value="1"/>
</dbReference>
<keyword evidence="2" id="KW-0812">Transmembrane</keyword>
<dbReference type="GeneID" id="119745125"/>
<dbReference type="Proteomes" id="UP000887568">
    <property type="component" value="Unplaced"/>
</dbReference>
<evidence type="ECO:0000256" key="4">
    <source>
        <dbReference type="ARBA" id="ARBA00022737"/>
    </source>
</evidence>
<evidence type="ECO:0000313" key="12">
    <source>
        <dbReference type="EnsemblMetazoa" id="XP_038077277.1"/>
    </source>
</evidence>
<sequence length="160" mass="18117">MYLSFGILMWEIATLSELPYQGMSNEEAGEYVKNGNVLSKPEGCPDTLDEIMIMCWQYNEKLRPTFLDIIQHFENTGAILPRFAQNSFYHSDERQQATHDKLNDDELERVSILNGSEKDAYENMAPKERKRTPKNGLVPANGRAVHNGSSDSSIGKVTQC</sequence>
<feature type="chain" id="PRO_5037332356" description="Serine-threonine/tyrosine-protein kinase catalytic domain-containing protein" evidence="10">
    <location>
        <begin position="17"/>
        <end position="160"/>
    </location>
</feature>
<dbReference type="InterPro" id="IPR050122">
    <property type="entry name" value="RTK"/>
</dbReference>
<accession>A0A914BP56</accession>
<evidence type="ECO:0000256" key="1">
    <source>
        <dbReference type="ARBA" id="ARBA00004479"/>
    </source>
</evidence>
<keyword evidence="6" id="KW-0067">ATP-binding</keyword>
<dbReference type="GO" id="GO:0042593">
    <property type="term" value="P:glucose homeostasis"/>
    <property type="evidence" value="ECO:0007669"/>
    <property type="project" value="TreeGrafter"/>
</dbReference>
<dbReference type="Pfam" id="PF07714">
    <property type="entry name" value="PK_Tyr_Ser-Thr"/>
    <property type="match status" value="1"/>
</dbReference>
<dbReference type="GO" id="GO:0043560">
    <property type="term" value="F:insulin receptor substrate binding"/>
    <property type="evidence" value="ECO:0007669"/>
    <property type="project" value="TreeGrafter"/>
</dbReference>
<dbReference type="PANTHER" id="PTHR24416:SF525">
    <property type="entry name" value="INSULIN-LIKE RECEPTOR"/>
    <property type="match status" value="1"/>
</dbReference>
<dbReference type="RefSeq" id="XP_038077277.1">
    <property type="nucleotide sequence ID" value="XM_038221349.1"/>
</dbReference>
<protein>
    <recommendedName>
        <fullName evidence="11">Serine-threonine/tyrosine-protein kinase catalytic domain-containing protein</fullName>
    </recommendedName>
</protein>
<keyword evidence="5" id="KW-0547">Nucleotide-binding</keyword>
<evidence type="ECO:0000256" key="8">
    <source>
        <dbReference type="ARBA" id="ARBA00023136"/>
    </source>
</evidence>
<dbReference type="GO" id="GO:0030424">
    <property type="term" value="C:axon"/>
    <property type="evidence" value="ECO:0007669"/>
    <property type="project" value="TreeGrafter"/>
</dbReference>
<dbReference type="Gene3D" id="1.10.510.10">
    <property type="entry name" value="Transferase(Phosphotransferase) domain 1"/>
    <property type="match status" value="1"/>
</dbReference>
<evidence type="ECO:0000256" key="3">
    <source>
        <dbReference type="ARBA" id="ARBA00022729"/>
    </source>
</evidence>
<evidence type="ECO:0000256" key="5">
    <source>
        <dbReference type="ARBA" id="ARBA00022741"/>
    </source>
</evidence>
<feature type="compositionally biased region" description="Polar residues" evidence="9">
    <location>
        <begin position="147"/>
        <end position="160"/>
    </location>
</feature>
<keyword evidence="3 10" id="KW-0732">Signal</keyword>
<dbReference type="GO" id="GO:0043410">
    <property type="term" value="P:positive regulation of MAPK cascade"/>
    <property type="evidence" value="ECO:0007669"/>
    <property type="project" value="TreeGrafter"/>
</dbReference>
<feature type="region of interest" description="Disordered" evidence="9">
    <location>
        <begin position="116"/>
        <end position="160"/>
    </location>
</feature>
<evidence type="ECO:0000256" key="7">
    <source>
        <dbReference type="ARBA" id="ARBA00022989"/>
    </source>
</evidence>
<organism evidence="12 13">
    <name type="scientific">Patiria miniata</name>
    <name type="common">Bat star</name>
    <name type="synonym">Asterina miniata</name>
    <dbReference type="NCBI Taxonomy" id="46514"/>
    <lineage>
        <taxon>Eukaryota</taxon>
        <taxon>Metazoa</taxon>
        <taxon>Echinodermata</taxon>
        <taxon>Eleutherozoa</taxon>
        <taxon>Asterozoa</taxon>
        <taxon>Asteroidea</taxon>
        <taxon>Valvatacea</taxon>
        <taxon>Valvatida</taxon>
        <taxon>Asterinidae</taxon>
        <taxon>Patiria</taxon>
    </lineage>
</organism>
<feature type="compositionally biased region" description="Basic and acidic residues" evidence="9">
    <location>
        <begin position="116"/>
        <end position="127"/>
    </location>
</feature>
<dbReference type="InterPro" id="IPR001245">
    <property type="entry name" value="Ser-Thr/Tyr_kinase_cat_dom"/>
</dbReference>
<evidence type="ECO:0000256" key="2">
    <source>
        <dbReference type="ARBA" id="ARBA00022692"/>
    </source>
</evidence>
<dbReference type="GO" id="GO:0051897">
    <property type="term" value="P:positive regulation of phosphatidylinositol 3-kinase/protein kinase B signal transduction"/>
    <property type="evidence" value="ECO:0007669"/>
    <property type="project" value="TreeGrafter"/>
</dbReference>
<evidence type="ECO:0000256" key="6">
    <source>
        <dbReference type="ARBA" id="ARBA00022840"/>
    </source>
</evidence>
<evidence type="ECO:0000256" key="9">
    <source>
        <dbReference type="SAM" id="MobiDB-lite"/>
    </source>
</evidence>
<keyword evidence="7" id="KW-1133">Transmembrane helix</keyword>
<evidence type="ECO:0000259" key="11">
    <source>
        <dbReference type="Pfam" id="PF07714"/>
    </source>
</evidence>
<dbReference type="InterPro" id="IPR011009">
    <property type="entry name" value="Kinase-like_dom_sf"/>
</dbReference>
<dbReference type="EnsemblMetazoa" id="XM_038221349.1">
    <property type="protein sequence ID" value="XP_038077277.1"/>
    <property type="gene ID" value="LOC119745125"/>
</dbReference>
<keyword evidence="8" id="KW-0472">Membrane</keyword>
<dbReference type="AlphaFoldDB" id="A0A914BP56"/>
<feature type="signal peptide" evidence="10">
    <location>
        <begin position="1"/>
        <end position="16"/>
    </location>
</feature>
<dbReference type="GO" id="GO:0005009">
    <property type="term" value="F:insulin receptor activity"/>
    <property type="evidence" value="ECO:0007669"/>
    <property type="project" value="TreeGrafter"/>
</dbReference>
<dbReference type="GO" id="GO:0005524">
    <property type="term" value="F:ATP binding"/>
    <property type="evidence" value="ECO:0007669"/>
    <property type="project" value="UniProtKB-KW"/>
</dbReference>
<proteinExistence type="predicted"/>
<evidence type="ECO:0000256" key="10">
    <source>
        <dbReference type="SAM" id="SignalP"/>
    </source>
</evidence>
<keyword evidence="13" id="KW-1185">Reference proteome</keyword>
<evidence type="ECO:0000313" key="13">
    <source>
        <dbReference type="Proteomes" id="UP000887568"/>
    </source>
</evidence>
<name>A0A914BP56_PATMI</name>
<keyword evidence="4" id="KW-0677">Repeat</keyword>
<reference evidence="12" key="1">
    <citation type="submission" date="2022-11" db="UniProtKB">
        <authorList>
            <consortium name="EnsemblMetazoa"/>
        </authorList>
    </citation>
    <scope>IDENTIFICATION</scope>
</reference>
<dbReference type="GO" id="GO:0005899">
    <property type="term" value="C:insulin receptor complex"/>
    <property type="evidence" value="ECO:0007669"/>
    <property type="project" value="TreeGrafter"/>
</dbReference>
<dbReference type="OrthoDB" id="546826at2759"/>
<comment type="subcellular location">
    <subcellularLocation>
        <location evidence="1">Membrane</location>
        <topology evidence="1">Single-pass type I membrane protein</topology>
    </subcellularLocation>
</comment>